<keyword evidence="2" id="KW-0472">Membrane</keyword>
<evidence type="ECO:0000256" key="2">
    <source>
        <dbReference type="SAM" id="Phobius"/>
    </source>
</evidence>
<proteinExistence type="predicted"/>
<dbReference type="AlphaFoldDB" id="A0A8J6PBU5"/>
<organism evidence="4 5">
    <name type="scientific">Taishania pollutisoli</name>
    <dbReference type="NCBI Taxonomy" id="2766479"/>
    <lineage>
        <taxon>Bacteria</taxon>
        <taxon>Pseudomonadati</taxon>
        <taxon>Bacteroidota</taxon>
        <taxon>Flavobacteriia</taxon>
        <taxon>Flavobacteriales</taxon>
        <taxon>Crocinitomicaceae</taxon>
        <taxon>Taishania</taxon>
    </lineage>
</organism>
<feature type="transmembrane region" description="Helical" evidence="2">
    <location>
        <begin position="309"/>
        <end position="331"/>
    </location>
</feature>
<name>A0A8J6PBU5_9FLAO</name>
<dbReference type="InterPro" id="IPR002641">
    <property type="entry name" value="PNPLA_dom"/>
</dbReference>
<protein>
    <submittedName>
        <fullName evidence="4">Patatin-like phospholipase family protein</fullName>
    </submittedName>
</protein>
<accession>A0A8J6PBU5</accession>
<feature type="transmembrane region" description="Helical" evidence="2">
    <location>
        <begin position="284"/>
        <end position="303"/>
    </location>
</feature>
<keyword evidence="1" id="KW-0443">Lipid metabolism</keyword>
<evidence type="ECO:0000256" key="1">
    <source>
        <dbReference type="ARBA" id="ARBA00023098"/>
    </source>
</evidence>
<keyword evidence="5" id="KW-1185">Reference proteome</keyword>
<evidence type="ECO:0000259" key="3">
    <source>
        <dbReference type="Pfam" id="PF01734"/>
    </source>
</evidence>
<dbReference type="Proteomes" id="UP000652681">
    <property type="component" value="Unassembled WGS sequence"/>
</dbReference>
<comment type="caution">
    <text evidence="4">The sequence shown here is derived from an EMBL/GenBank/DDBJ whole genome shotgun (WGS) entry which is preliminary data.</text>
</comment>
<evidence type="ECO:0000313" key="4">
    <source>
        <dbReference type="EMBL" id="MBC9812298.1"/>
    </source>
</evidence>
<dbReference type="RefSeq" id="WP_216713928.1">
    <property type="nucleotide sequence ID" value="NZ_JACVEL010000004.1"/>
</dbReference>
<dbReference type="Gene3D" id="3.40.1090.10">
    <property type="entry name" value="Cytosolic phospholipase A2 catalytic domain"/>
    <property type="match status" value="1"/>
</dbReference>
<sequence>MNIGVTMSGGGYRASAYSLGALSYLEKLELAQQPLLKQVKAISTVSGGSITGLSYAQSAKRNEIFTLYFQRLFTFLTEEDLVNDGISNFVSPGFKNSLIEGFARVYTEKLFDNATFASVLPEKTSAGIYDTHLEFTCINATEFNTGTPFRFIAQLSHLRHRIGNHYYKLDRDLIKPMPLGIPLAASSCFPGGFEPISIDMGPYISSTSVIHRDDRDKVVSLMDGGIVDNQGIDSILLYDAGKKEKEELLDLIIVADVASPDISGYEPTKEKRIPIIGNLKMISIYRFTWITNLLLAIALFIPFVHQSKIALGIISGLLTLFTLATFILTYAKQFIRKAANTNEVGIGKVTKMNVLTPNAVSELFINRANSVSLMVGSIFLKHLRNKHYQELFGNRMYVHKCFSTAIYDLKHPDPTDQQANIRGVSFFDLGVGEPTETIRDICTSASGMKTTLWVPLNKKGKEKIRDVITAGQLTTCINFIIYYHKICKSLQSIENRKQTGTSGGNDSYHEPFLRRQIQHLTPIDQQARVHWKQFIENPYWMVDELNEK</sequence>
<dbReference type="GO" id="GO:0006629">
    <property type="term" value="P:lipid metabolic process"/>
    <property type="evidence" value="ECO:0007669"/>
    <property type="project" value="UniProtKB-KW"/>
</dbReference>
<evidence type="ECO:0000313" key="5">
    <source>
        <dbReference type="Proteomes" id="UP000652681"/>
    </source>
</evidence>
<dbReference type="InterPro" id="IPR016035">
    <property type="entry name" value="Acyl_Trfase/lysoPLipase"/>
</dbReference>
<dbReference type="EMBL" id="JACVEL010000004">
    <property type="protein sequence ID" value="MBC9812298.1"/>
    <property type="molecule type" value="Genomic_DNA"/>
</dbReference>
<dbReference type="SUPFAM" id="SSF52151">
    <property type="entry name" value="FabD/lysophospholipase-like"/>
    <property type="match status" value="1"/>
</dbReference>
<keyword evidence="2" id="KW-1133">Transmembrane helix</keyword>
<gene>
    <name evidence="4" type="ORF">H9Y05_07365</name>
</gene>
<feature type="domain" description="PNPLA" evidence="3">
    <location>
        <begin position="6"/>
        <end position="233"/>
    </location>
</feature>
<dbReference type="Pfam" id="PF01734">
    <property type="entry name" value="Patatin"/>
    <property type="match status" value="1"/>
</dbReference>
<reference evidence="4" key="1">
    <citation type="submission" date="2020-09" db="EMBL/GenBank/DDBJ databases">
        <title>Taishania pollutisoli gen. nov., sp. nov., Isolated from Tetrabromobisphenol A-Contaminated Soil.</title>
        <authorList>
            <person name="Chen Q."/>
        </authorList>
    </citation>
    <scope>NUCLEOTIDE SEQUENCE</scope>
    <source>
        <strain evidence="4">CZZ-1</strain>
    </source>
</reference>
<keyword evidence="2" id="KW-0812">Transmembrane</keyword>